<dbReference type="InterPro" id="IPR010920">
    <property type="entry name" value="LSM_dom_sf"/>
</dbReference>
<feature type="compositionally biased region" description="Acidic residues" evidence="5">
    <location>
        <begin position="94"/>
        <end position="105"/>
    </location>
</feature>
<dbReference type="AlphaFoldDB" id="A9UXV1"/>
<evidence type="ECO:0000256" key="4">
    <source>
        <dbReference type="ARBA" id="ARBA00023136"/>
    </source>
</evidence>
<feature type="transmembrane region" description="Helical" evidence="6">
    <location>
        <begin position="206"/>
        <end position="226"/>
    </location>
</feature>
<reference evidence="8 9" key="1">
    <citation type="journal article" date="2008" name="Nature">
        <title>The genome of the choanoflagellate Monosiga brevicollis and the origin of metazoans.</title>
        <authorList>
            <consortium name="JGI Sequencing"/>
            <person name="King N."/>
            <person name="Westbrook M.J."/>
            <person name="Young S.L."/>
            <person name="Kuo A."/>
            <person name="Abedin M."/>
            <person name="Chapman J."/>
            <person name="Fairclough S."/>
            <person name="Hellsten U."/>
            <person name="Isogai Y."/>
            <person name="Letunic I."/>
            <person name="Marr M."/>
            <person name="Pincus D."/>
            <person name="Putnam N."/>
            <person name="Rokas A."/>
            <person name="Wright K.J."/>
            <person name="Zuzow R."/>
            <person name="Dirks W."/>
            <person name="Good M."/>
            <person name="Goodstein D."/>
            <person name="Lemons D."/>
            <person name="Li W."/>
            <person name="Lyons J.B."/>
            <person name="Morris A."/>
            <person name="Nichols S."/>
            <person name="Richter D.J."/>
            <person name="Salamov A."/>
            <person name="Bork P."/>
            <person name="Lim W.A."/>
            <person name="Manning G."/>
            <person name="Miller W.T."/>
            <person name="McGinnis W."/>
            <person name="Shapiro H."/>
            <person name="Tjian R."/>
            <person name="Grigoriev I.V."/>
            <person name="Rokhsar D."/>
        </authorList>
    </citation>
    <scope>NUCLEOTIDE SEQUENCE [LARGE SCALE GENOMIC DNA]</scope>
    <source>
        <strain evidence="9">MX1 / ATCC 50154</strain>
    </source>
</reference>
<dbReference type="InterPro" id="IPR006685">
    <property type="entry name" value="MscS_channel_2nd"/>
</dbReference>
<dbReference type="InParanoid" id="A9UXV1"/>
<evidence type="ECO:0000256" key="5">
    <source>
        <dbReference type="SAM" id="MobiDB-lite"/>
    </source>
</evidence>
<evidence type="ECO:0000313" key="9">
    <source>
        <dbReference type="Proteomes" id="UP000001357"/>
    </source>
</evidence>
<feature type="compositionally biased region" description="Polar residues" evidence="5">
    <location>
        <begin position="409"/>
        <end position="418"/>
    </location>
</feature>
<evidence type="ECO:0000256" key="3">
    <source>
        <dbReference type="ARBA" id="ARBA00022989"/>
    </source>
</evidence>
<feature type="compositionally biased region" description="Polar residues" evidence="5">
    <location>
        <begin position="44"/>
        <end position="53"/>
    </location>
</feature>
<dbReference type="RefSeq" id="XP_001745172.1">
    <property type="nucleotide sequence ID" value="XM_001745120.1"/>
</dbReference>
<dbReference type="Pfam" id="PF00924">
    <property type="entry name" value="MS_channel_2nd"/>
    <property type="match status" value="1"/>
</dbReference>
<keyword evidence="4 6" id="KW-0472">Membrane</keyword>
<feature type="region of interest" description="Disordered" evidence="5">
    <location>
        <begin position="81"/>
        <end position="108"/>
    </location>
</feature>
<name>A9UXV1_MONBE</name>
<dbReference type="EMBL" id="CH991549">
    <property type="protein sequence ID" value="EDQ89750.1"/>
    <property type="molecule type" value="Genomic_DNA"/>
</dbReference>
<dbReference type="STRING" id="81824.A9UXV1"/>
<feature type="transmembrane region" description="Helical" evidence="6">
    <location>
        <begin position="614"/>
        <end position="633"/>
    </location>
</feature>
<feature type="transmembrane region" description="Helical" evidence="6">
    <location>
        <begin position="639"/>
        <end position="657"/>
    </location>
</feature>
<keyword evidence="9" id="KW-1185">Reference proteome</keyword>
<feature type="transmembrane region" description="Helical" evidence="6">
    <location>
        <begin position="246"/>
        <end position="266"/>
    </location>
</feature>
<dbReference type="PANTHER" id="PTHR31323:SF1">
    <property type="entry name" value="MECHANOSENSITIVE ION CHANNEL PROTEIN"/>
    <property type="match status" value="1"/>
</dbReference>
<evidence type="ECO:0000256" key="2">
    <source>
        <dbReference type="ARBA" id="ARBA00022692"/>
    </source>
</evidence>
<evidence type="ECO:0000313" key="8">
    <source>
        <dbReference type="EMBL" id="EDQ89750.1"/>
    </source>
</evidence>
<dbReference type="GeneID" id="5890687"/>
<dbReference type="InterPro" id="IPR023408">
    <property type="entry name" value="MscS_beta-dom_sf"/>
</dbReference>
<sequence>MARDRRHTNLHQPIIESFQFSHHNSPLRDAFPPDAREKPGCRHSQINPESTMDVSGDGLEIPLRPKDVQLDNVVIDSANDDGVGRHLHGGGDGPDNEDNVSEAGDDSPTHRLRQGLARFGALLAKHSFFVLLLAIALGLTLYYGQGNERDVTFEGAGAGTWSGFALIVIVLWPVCRLLVWLSVLLAGKCLLKYSIHFVLERSQKALAYFLWALLATVAWHVVFYEINLLAGTQSDGSSTHRNRMSYILRALIINVAIAILLVLKRLTVVRLKLQRRVADYLKRVNRAISAQVILDLLTANIRAKDFRKAHLDRVHRRVVNLLQANSTTRLPRRGAVNSEHAAARLQSKLREIMDARRAIQISQSKHSRANSRTVAFSEVEGPDNAIISPTQESNTSGTGGILRRRRMQPLSTISTDGSRTPDRSGLQTPKDSDSPTSVTPQPNPSIATSKAPTRRFAYAMLPTTNEVYDHTNQTENAFEALFEEPEVDDLRQFLKDTDTIQKDPIIVCRGDVKLVKKDDAVQLGHCIFNHYCQLNQKRELHVPITRLARAFKGQKETLQHEMFQIVRRIFDPNDVGSLDRQWVINRCLRLFTERRHLAQSLSDLDSLIRSLNTFLNAGVCLLTLILILIIYSQGVLADFVVSVSAVLLAFSFLFSDISRVTINSFLFTFLRHPYDVGDRVVVRPDPNELLVMRINLLTTTFYHWNGKHVTWPNHQLFDSVIENMRRPKWHIGLHVFYVPISTPVKHMDELEKAFFAHIRTKPNEFDSQLSHVQIYGIEDMFRIKLVFHTVQRTSWQNAEYLWRATAVFKVIKARAEELGIRFSALEQPVSVRYENMATPPTDTSNHGAKLVSEKQHSIVFLALDVVSHSFLHKFGVLDKAKASMDWLGASFVHKLPKPKPTKYVNDMCKRARQSDTTP</sequence>
<evidence type="ECO:0000259" key="7">
    <source>
        <dbReference type="Pfam" id="PF00924"/>
    </source>
</evidence>
<dbReference type="PANTHER" id="PTHR31323">
    <property type="entry name" value="MECHANOSENSITIVE ION CHANNEL PROTEIN MSY2"/>
    <property type="match status" value="1"/>
</dbReference>
<feature type="region of interest" description="Disordered" evidence="5">
    <location>
        <begin position="1"/>
        <end position="61"/>
    </location>
</feature>
<dbReference type="GO" id="GO:0016020">
    <property type="term" value="C:membrane"/>
    <property type="evidence" value="ECO:0007669"/>
    <property type="project" value="UniProtKB-SubCell"/>
</dbReference>
<organism evidence="8 9">
    <name type="scientific">Monosiga brevicollis</name>
    <name type="common">Choanoflagellate</name>
    <dbReference type="NCBI Taxonomy" id="81824"/>
    <lineage>
        <taxon>Eukaryota</taxon>
        <taxon>Choanoflagellata</taxon>
        <taxon>Craspedida</taxon>
        <taxon>Salpingoecidae</taxon>
        <taxon>Monosiga</taxon>
    </lineage>
</organism>
<feature type="transmembrane region" description="Helical" evidence="6">
    <location>
        <begin position="119"/>
        <end position="143"/>
    </location>
</feature>
<keyword evidence="3 6" id="KW-1133">Transmembrane helix</keyword>
<evidence type="ECO:0000256" key="6">
    <source>
        <dbReference type="SAM" id="Phobius"/>
    </source>
</evidence>
<feature type="compositionally biased region" description="Polar residues" evidence="5">
    <location>
        <begin position="387"/>
        <end position="396"/>
    </location>
</feature>
<dbReference type="Proteomes" id="UP000001357">
    <property type="component" value="Unassembled WGS sequence"/>
</dbReference>
<dbReference type="eggNOG" id="KOG4629">
    <property type="taxonomic scope" value="Eukaryota"/>
</dbReference>
<proteinExistence type="predicted"/>
<dbReference type="GO" id="GO:0005262">
    <property type="term" value="F:calcium channel activity"/>
    <property type="evidence" value="ECO:0000318"/>
    <property type="project" value="GO_Central"/>
</dbReference>
<gene>
    <name evidence="8" type="ORF">MONBRDRAFT_24827</name>
</gene>
<feature type="compositionally biased region" description="Polar residues" evidence="5">
    <location>
        <begin position="425"/>
        <end position="451"/>
    </location>
</feature>
<accession>A9UXV1</accession>
<feature type="region of interest" description="Disordered" evidence="5">
    <location>
        <begin position="361"/>
        <end position="451"/>
    </location>
</feature>
<dbReference type="Gene3D" id="2.30.30.60">
    <property type="match status" value="1"/>
</dbReference>
<dbReference type="KEGG" id="mbr:MONBRDRAFT_24827"/>
<dbReference type="GO" id="GO:0006874">
    <property type="term" value="P:intracellular calcium ion homeostasis"/>
    <property type="evidence" value="ECO:0000318"/>
    <property type="project" value="GO_Central"/>
</dbReference>
<evidence type="ECO:0000256" key="1">
    <source>
        <dbReference type="ARBA" id="ARBA00004370"/>
    </source>
</evidence>
<keyword evidence="2 6" id="KW-0812">Transmembrane</keyword>
<dbReference type="GO" id="GO:0070588">
    <property type="term" value="P:calcium ion transmembrane transport"/>
    <property type="evidence" value="ECO:0000318"/>
    <property type="project" value="GO_Central"/>
</dbReference>
<feature type="transmembrane region" description="Helical" evidence="6">
    <location>
        <begin position="163"/>
        <end position="185"/>
    </location>
</feature>
<protein>
    <recommendedName>
        <fullName evidence="7">Mechanosensitive ion channel MscS domain-containing protein</fullName>
    </recommendedName>
</protein>
<dbReference type="SUPFAM" id="SSF50182">
    <property type="entry name" value="Sm-like ribonucleoproteins"/>
    <property type="match status" value="1"/>
</dbReference>
<feature type="compositionally biased region" description="Polar residues" evidence="5">
    <location>
        <begin position="361"/>
        <end position="374"/>
    </location>
</feature>
<comment type="subcellular location">
    <subcellularLocation>
        <location evidence="1">Membrane</location>
    </subcellularLocation>
</comment>
<feature type="domain" description="Mechanosensitive ion channel MscS" evidence="7">
    <location>
        <begin position="666"/>
        <end position="726"/>
    </location>
</feature>